<name>A0ABS1KY20_9BACT</name>
<dbReference type="Gene3D" id="1.20.1440.100">
    <property type="entry name" value="SG protein - dephosphorylation function"/>
    <property type="match status" value="1"/>
</dbReference>
<feature type="transmembrane region" description="Helical" evidence="1">
    <location>
        <begin position="27"/>
        <end position="50"/>
    </location>
</feature>
<keyword evidence="1" id="KW-1133">Transmembrane helix</keyword>
<dbReference type="NCBIfam" id="TIGR01490">
    <property type="entry name" value="HAD-SF-IB-hyp1"/>
    <property type="match status" value="1"/>
</dbReference>
<accession>A0ABS1KY20</accession>
<dbReference type="InterPro" id="IPR036412">
    <property type="entry name" value="HAD-like_sf"/>
</dbReference>
<dbReference type="Gene3D" id="3.40.50.1000">
    <property type="entry name" value="HAD superfamily/HAD-like"/>
    <property type="match status" value="1"/>
</dbReference>
<comment type="caution">
    <text evidence="2">The sequence shown here is derived from an EMBL/GenBank/DDBJ whole genome shotgun (WGS) entry which is preliminary data.</text>
</comment>
<dbReference type="EMBL" id="JAERRB010000010">
    <property type="protein sequence ID" value="MBL0744230.1"/>
    <property type="molecule type" value="Genomic_DNA"/>
</dbReference>
<dbReference type="RefSeq" id="WP_202013888.1">
    <property type="nucleotide sequence ID" value="NZ_JAERRB010000010.1"/>
</dbReference>
<dbReference type="PANTHER" id="PTHR43344">
    <property type="entry name" value="PHOSPHOSERINE PHOSPHATASE"/>
    <property type="match status" value="1"/>
</dbReference>
<keyword evidence="2" id="KW-0378">Hydrolase</keyword>
<dbReference type="Proteomes" id="UP000613030">
    <property type="component" value="Unassembled WGS sequence"/>
</dbReference>
<dbReference type="InterPro" id="IPR050582">
    <property type="entry name" value="HAD-like_SerB"/>
</dbReference>
<organism evidence="2 3">
    <name type="scientific">Chryseolinea lacunae</name>
    <dbReference type="NCBI Taxonomy" id="2801331"/>
    <lineage>
        <taxon>Bacteria</taxon>
        <taxon>Pseudomonadati</taxon>
        <taxon>Bacteroidota</taxon>
        <taxon>Cytophagia</taxon>
        <taxon>Cytophagales</taxon>
        <taxon>Fulvivirgaceae</taxon>
        <taxon>Chryseolinea</taxon>
    </lineage>
</organism>
<evidence type="ECO:0000256" key="1">
    <source>
        <dbReference type="SAM" id="Phobius"/>
    </source>
</evidence>
<evidence type="ECO:0000313" key="3">
    <source>
        <dbReference type="Proteomes" id="UP000613030"/>
    </source>
</evidence>
<reference evidence="2 3" key="1">
    <citation type="submission" date="2021-01" db="EMBL/GenBank/DDBJ databases">
        <title>Chryseolinea sp. Jin1 Genome sequencing and assembly.</title>
        <authorList>
            <person name="Kim I."/>
        </authorList>
    </citation>
    <scope>NUCLEOTIDE SEQUENCE [LARGE SCALE GENOMIC DNA]</scope>
    <source>
        <strain evidence="2 3">Jin1</strain>
    </source>
</reference>
<dbReference type="InterPro" id="IPR023214">
    <property type="entry name" value="HAD_sf"/>
</dbReference>
<evidence type="ECO:0000313" key="2">
    <source>
        <dbReference type="EMBL" id="MBL0744230.1"/>
    </source>
</evidence>
<gene>
    <name evidence="2" type="ORF">JI741_23565</name>
</gene>
<dbReference type="GO" id="GO:0016787">
    <property type="term" value="F:hydrolase activity"/>
    <property type="evidence" value="ECO:0007669"/>
    <property type="project" value="UniProtKB-KW"/>
</dbReference>
<protein>
    <submittedName>
        <fullName evidence="2">HAD-IB family hydrolase</fullName>
    </submittedName>
</protein>
<dbReference type="NCBIfam" id="TIGR01488">
    <property type="entry name" value="HAD-SF-IB"/>
    <property type="match status" value="1"/>
</dbReference>
<keyword evidence="1" id="KW-0472">Membrane</keyword>
<dbReference type="SUPFAM" id="SSF56784">
    <property type="entry name" value="HAD-like"/>
    <property type="match status" value="1"/>
</dbReference>
<keyword evidence="1" id="KW-0812">Transmembrane</keyword>
<keyword evidence="3" id="KW-1185">Reference proteome</keyword>
<dbReference type="InterPro" id="IPR006385">
    <property type="entry name" value="HAD_hydro_SerB1"/>
</dbReference>
<sequence>MASKHLVLFDFDGTLTKSDTLFAFIRFYHGTFKFVLGFVLLSPVMALYLAKLIPNDKAKEIVMTYFFGKVPVSKLKAKGIAFATTVVPTLLRDHGVALLRDYKEKQYDIAVVSASPEDWVGPWCEQWQIRCLATRLASTNNLITGKIEGKNCFGPEKARRIKEVYKLEDYDRVIAYGDSRGDREMLALAQDAHYRFID</sequence>
<dbReference type="Pfam" id="PF12710">
    <property type="entry name" value="HAD"/>
    <property type="match status" value="1"/>
</dbReference>
<proteinExistence type="predicted"/>